<evidence type="ECO:0000313" key="3">
    <source>
        <dbReference type="Proteomes" id="UP000827986"/>
    </source>
</evidence>
<protein>
    <submittedName>
        <fullName evidence="2">Uncharacterized protein</fullName>
    </submittedName>
</protein>
<organism evidence="2 3">
    <name type="scientific">Mauremys mutica</name>
    <name type="common">yellowpond turtle</name>
    <dbReference type="NCBI Taxonomy" id="74926"/>
    <lineage>
        <taxon>Eukaryota</taxon>
        <taxon>Metazoa</taxon>
        <taxon>Chordata</taxon>
        <taxon>Craniata</taxon>
        <taxon>Vertebrata</taxon>
        <taxon>Euteleostomi</taxon>
        <taxon>Archelosauria</taxon>
        <taxon>Testudinata</taxon>
        <taxon>Testudines</taxon>
        <taxon>Cryptodira</taxon>
        <taxon>Durocryptodira</taxon>
        <taxon>Testudinoidea</taxon>
        <taxon>Geoemydidae</taxon>
        <taxon>Geoemydinae</taxon>
        <taxon>Mauremys</taxon>
    </lineage>
</organism>
<proteinExistence type="predicted"/>
<feature type="region of interest" description="Disordered" evidence="1">
    <location>
        <begin position="56"/>
        <end position="81"/>
    </location>
</feature>
<dbReference type="AlphaFoldDB" id="A0A9D3WY32"/>
<name>A0A9D3WY32_9SAUR</name>
<evidence type="ECO:0000313" key="2">
    <source>
        <dbReference type="EMBL" id="KAH1172164.1"/>
    </source>
</evidence>
<gene>
    <name evidence="2" type="ORF">KIL84_007782</name>
</gene>
<evidence type="ECO:0000256" key="1">
    <source>
        <dbReference type="SAM" id="MobiDB-lite"/>
    </source>
</evidence>
<dbReference type="PROSITE" id="PS51257">
    <property type="entry name" value="PROKAR_LIPOPROTEIN"/>
    <property type="match status" value="1"/>
</dbReference>
<comment type="caution">
    <text evidence="2">The sequence shown here is derived from an EMBL/GenBank/DDBJ whole genome shotgun (WGS) entry which is preliminary data.</text>
</comment>
<dbReference type="Proteomes" id="UP000827986">
    <property type="component" value="Unassembled WGS sequence"/>
</dbReference>
<sequence>MRNPLCNLQEHKGDNHHQIATGVLTSIAGCTKMHLGLCNILGCIVLMFSQAAGRKSKTKIKDPDSSQRMSVSVEGGGGNNYYGGSGPDFIGLSKKSHTPSVGIPEEVAVKGASRY</sequence>
<accession>A0A9D3WY32</accession>
<dbReference type="EMBL" id="JAHDVG010000483">
    <property type="protein sequence ID" value="KAH1172164.1"/>
    <property type="molecule type" value="Genomic_DNA"/>
</dbReference>
<reference evidence="2" key="1">
    <citation type="submission" date="2021-09" db="EMBL/GenBank/DDBJ databases">
        <title>The genome of Mauremys mutica provides insights into the evolution of semi-aquatic lifestyle.</title>
        <authorList>
            <person name="Gong S."/>
            <person name="Gao Y."/>
        </authorList>
    </citation>
    <scope>NUCLEOTIDE SEQUENCE</scope>
    <source>
        <strain evidence="2">MM-2020</strain>
        <tissue evidence="2">Muscle</tissue>
    </source>
</reference>
<feature type="region of interest" description="Disordered" evidence="1">
    <location>
        <begin position="93"/>
        <end position="115"/>
    </location>
</feature>
<keyword evidence="3" id="KW-1185">Reference proteome</keyword>